<dbReference type="AlphaFoldDB" id="A0A4D4JEV0"/>
<organism evidence="2 3">
    <name type="scientific">Gandjariella thermophila</name>
    <dbReference type="NCBI Taxonomy" id="1931992"/>
    <lineage>
        <taxon>Bacteria</taxon>
        <taxon>Bacillati</taxon>
        <taxon>Actinomycetota</taxon>
        <taxon>Actinomycetes</taxon>
        <taxon>Pseudonocardiales</taxon>
        <taxon>Pseudonocardiaceae</taxon>
        <taxon>Gandjariella</taxon>
    </lineage>
</organism>
<keyword evidence="3" id="KW-1185">Reference proteome</keyword>
<dbReference type="PANTHER" id="PTHR43102:SF2">
    <property type="entry name" value="GAF DOMAIN-CONTAINING PROTEIN"/>
    <property type="match status" value="1"/>
</dbReference>
<dbReference type="GO" id="GO:0016301">
    <property type="term" value="F:kinase activity"/>
    <property type="evidence" value="ECO:0007669"/>
    <property type="project" value="UniProtKB-KW"/>
</dbReference>
<evidence type="ECO:0000313" key="2">
    <source>
        <dbReference type="EMBL" id="GDY32896.1"/>
    </source>
</evidence>
<dbReference type="InterPro" id="IPR029016">
    <property type="entry name" value="GAF-like_dom_sf"/>
</dbReference>
<dbReference type="PANTHER" id="PTHR43102">
    <property type="entry name" value="SLR1143 PROTEIN"/>
    <property type="match status" value="1"/>
</dbReference>
<keyword evidence="2" id="KW-0808">Transferase</keyword>
<accession>A0A4D4JEV0</accession>
<sequence length="186" mass="20351">MSTFDPAGHRHLEPIDEHVVERAARLRQLDLGTRPDAELDEFAQHVARIAGTPNAMVNFISDTQQYLSGLFMASAGVDGAGVAPFSRSVPMGTGYCPHVIARRKALPLDDVFAYPRFAGNDVVDKMGVRAYLGAPVIDRTGTALGTVCVVDSEPRAWGHQGVHMIKQLAAELVELIHRRERDLRLV</sequence>
<protein>
    <submittedName>
        <fullName evidence="2">Histidine kinase</fullName>
    </submittedName>
</protein>
<evidence type="ECO:0000313" key="3">
    <source>
        <dbReference type="Proteomes" id="UP000298860"/>
    </source>
</evidence>
<dbReference type="InterPro" id="IPR003018">
    <property type="entry name" value="GAF"/>
</dbReference>
<dbReference type="SUPFAM" id="SSF55781">
    <property type="entry name" value="GAF domain-like"/>
    <property type="match status" value="1"/>
</dbReference>
<reference evidence="3" key="1">
    <citation type="submission" date="2019-04" db="EMBL/GenBank/DDBJ databases">
        <title>Draft genome sequence of Pseudonocardiaceae bacterium SL3-2-4.</title>
        <authorList>
            <person name="Ningsih F."/>
            <person name="Yokota A."/>
            <person name="Sakai Y."/>
            <person name="Nanatani K."/>
            <person name="Yabe S."/>
            <person name="Oetari A."/>
            <person name="Sjamsuridzal W."/>
        </authorList>
    </citation>
    <scope>NUCLEOTIDE SEQUENCE [LARGE SCALE GENOMIC DNA]</scope>
    <source>
        <strain evidence="3">SL3-2-4</strain>
    </source>
</reference>
<feature type="domain" description="GAF" evidence="1">
    <location>
        <begin position="36"/>
        <end position="172"/>
    </location>
</feature>
<dbReference type="EMBL" id="BJFL01000030">
    <property type="protein sequence ID" value="GDY32896.1"/>
    <property type="molecule type" value="Genomic_DNA"/>
</dbReference>
<comment type="caution">
    <text evidence="2">The sequence shown here is derived from an EMBL/GenBank/DDBJ whole genome shotgun (WGS) entry which is preliminary data.</text>
</comment>
<name>A0A4D4JEV0_9PSEU</name>
<dbReference type="Proteomes" id="UP000298860">
    <property type="component" value="Unassembled WGS sequence"/>
</dbReference>
<dbReference type="OrthoDB" id="9150152at2"/>
<evidence type="ECO:0000259" key="1">
    <source>
        <dbReference type="Pfam" id="PF01590"/>
    </source>
</evidence>
<dbReference type="Pfam" id="PF01590">
    <property type="entry name" value="GAF"/>
    <property type="match status" value="1"/>
</dbReference>
<proteinExistence type="predicted"/>
<keyword evidence="2" id="KW-0418">Kinase</keyword>
<gene>
    <name evidence="2" type="ORF">GTS_45290</name>
</gene>
<dbReference type="Gene3D" id="3.30.450.40">
    <property type="match status" value="1"/>
</dbReference>
<dbReference type="RefSeq" id="WP_137815885.1">
    <property type="nucleotide sequence ID" value="NZ_BJFL01000030.1"/>
</dbReference>